<dbReference type="InterPro" id="IPR056632">
    <property type="entry name" value="DUF7730"/>
</dbReference>
<keyword evidence="2" id="KW-0378">Hydrolase</keyword>
<sequence>MFNGQLLSSTPSNVIQDIPMISYRDVLLPADALRRSTRKRPHVNYVREYSFNDSTSSEEEEDFEPTNKRVKPTRKSKPLPKHKLFPFMRLPAELRNKIYEMALLDTGAIYVSSKTKSYRRVAKRCKSGEGHPQYDNSSRYRRSQNLNSTDEEQEEPARNVFSPSLLAVSKTIYCEAASLLYSQPFVISDNYALLTFLNQIGPRHAEMLRNLTIKSWCDSRSHQAINFPAMAVLAYATNLERLNIACAVGYFRHYGWRTGKSVAIALKVARKIYRDCYPWLESIGRTKKDVTAGVALLEVSVDNFEDGWNGVAHVDGVDEQLKPSTTLQFHPCFESYECARLDVPLDWTANAQHQVEHRAAIAITKVAAKVSVTDERYGGAVLVNPGGPGGSGVGLVTREGRDIQTIIDPGKYSSYDDTHDGSYYDVIGFDPRGVNKTTPAVSCFPDDAARQFWAVQSQAQVIIAPFLMCLDGLKHYRRAVQNCWAMEKKSGKYVSTPNVVEDMVAIIEAIGEWRERRAKASLVKRNVKESATIAERVKWVQGKEKLMYWGFSYGTLLGTTSASMHPDKVGRMVLDGVCDAKDYYAGTWLTNLYDTNSILDSFFKQCYAAGPNRCHLFSSKGPEGSLKMFDQVLASLYQVPLSVPASEQYGPDLITWSDVVNYVIVQALYQPQSLFTKMARIMYELSQGNGTELAAMKQNDHTLFCKSPMCEDNPYSEDCYDPKEAAFRVELSAAILCADAPASLQDWRAIEHYHKWQILRKQSNLFAPYWTEITMYCSGWKIRPVWNFTNPDISSNETANPILFVSNTRDPVTPLMNARTMQGRFAPSGLLVQNADGHCSMSAPGICVAERVRRYFRSGEIPEDGLLCRPDKMLFEEGADKKEVAQQDAELHDALLRMSNPRRYDLRLPLHL</sequence>
<accession>A0A9P4TRC9</accession>
<dbReference type="Proteomes" id="UP000800235">
    <property type="component" value="Unassembled WGS sequence"/>
</dbReference>
<evidence type="ECO:0000259" key="6">
    <source>
        <dbReference type="Pfam" id="PF24864"/>
    </source>
</evidence>
<evidence type="ECO:0000259" key="4">
    <source>
        <dbReference type="Pfam" id="PF00561"/>
    </source>
</evidence>
<protein>
    <recommendedName>
        <fullName evidence="9">Peptidase S33 tripeptidyl aminopeptidase-like C-terminal domain-containing protein</fullName>
    </recommendedName>
</protein>
<evidence type="ECO:0000313" key="7">
    <source>
        <dbReference type="EMBL" id="KAF2416196.1"/>
    </source>
</evidence>
<dbReference type="Pfam" id="PF08386">
    <property type="entry name" value="Abhydrolase_4"/>
    <property type="match status" value="1"/>
</dbReference>
<dbReference type="Gene3D" id="3.40.50.1820">
    <property type="entry name" value="alpha/beta hydrolase"/>
    <property type="match status" value="1"/>
</dbReference>
<evidence type="ECO:0000259" key="5">
    <source>
        <dbReference type="Pfam" id="PF08386"/>
    </source>
</evidence>
<dbReference type="PANTHER" id="PTHR43248">
    <property type="entry name" value="2-SUCCINYL-6-HYDROXY-2,4-CYCLOHEXADIENE-1-CARBOXYLATE SYNTHASE"/>
    <property type="match status" value="1"/>
</dbReference>
<comment type="caution">
    <text evidence="7">The sequence shown here is derived from an EMBL/GenBank/DDBJ whole genome shotgun (WGS) entry which is preliminary data.</text>
</comment>
<dbReference type="EMBL" id="MU007167">
    <property type="protein sequence ID" value="KAF2416196.1"/>
    <property type="molecule type" value="Genomic_DNA"/>
</dbReference>
<feature type="domain" description="DUF7730" evidence="6">
    <location>
        <begin position="87"/>
        <end position="215"/>
    </location>
</feature>
<dbReference type="AlphaFoldDB" id="A0A9P4TRC9"/>
<feature type="compositionally biased region" description="Basic residues" evidence="3">
    <location>
        <begin position="68"/>
        <end position="78"/>
    </location>
</feature>
<name>A0A9P4TRC9_9PEZI</name>
<dbReference type="GO" id="GO:0016787">
    <property type="term" value="F:hydrolase activity"/>
    <property type="evidence" value="ECO:0007669"/>
    <property type="project" value="UniProtKB-KW"/>
</dbReference>
<dbReference type="OrthoDB" id="425534at2759"/>
<dbReference type="InterPro" id="IPR029058">
    <property type="entry name" value="AB_hydrolase_fold"/>
</dbReference>
<evidence type="ECO:0000256" key="3">
    <source>
        <dbReference type="SAM" id="MobiDB-lite"/>
    </source>
</evidence>
<feature type="domain" description="Peptidase S33 tripeptidyl aminopeptidase-like C-terminal" evidence="5">
    <location>
        <begin position="764"/>
        <end position="868"/>
    </location>
</feature>
<evidence type="ECO:0008006" key="9">
    <source>
        <dbReference type="Google" id="ProtNLM"/>
    </source>
</evidence>
<evidence type="ECO:0000256" key="1">
    <source>
        <dbReference type="ARBA" id="ARBA00010088"/>
    </source>
</evidence>
<dbReference type="InterPro" id="IPR051601">
    <property type="entry name" value="Serine_prot/Carboxylest_S33"/>
</dbReference>
<proteinExistence type="inferred from homology"/>
<dbReference type="Pfam" id="PF24864">
    <property type="entry name" value="DUF7730"/>
    <property type="match status" value="1"/>
</dbReference>
<dbReference type="InterPro" id="IPR000073">
    <property type="entry name" value="AB_hydrolase_1"/>
</dbReference>
<feature type="domain" description="AB hydrolase-1" evidence="4">
    <location>
        <begin position="380"/>
        <end position="577"/>
    </location>
</feature>
<dbReference type="SUPFAM" id="SSF53474">
    <property type="entry name" value="alpha/beta-Hydrolases"/>
    <property type="match status" value="2"/>
</dbReference>
<comment type="similarity">
    <text evidence="1">Belongs to the peptidase S33 family.</text>
</comment>
<feature type="region of interest" description="Disordered" evidence="3">
    <location>
        <begin position="54"/>
        <end position="78"/>
    </location>
</feature>
<reference evidence="7" key="1">
    <citation type="journal article" date="2020" name="Stud. Mycol.">
        <title>101 Dothideomycetes genomes: a test case for predicting lifestyles and emergence of pathogens.</title>
        <authorList>
            <person name="Haridas S."/>
            <person name="Albert R."/>
            <person name="Binder M."/>
            <person name="Bloem J."/>
            <person name="Labutti K."/>
            <person name="Salamov A."/>
            <person name="Andreopoulos B."/>
            <person name="Baker S."/>
            <person name="Barry K."/>
            <person name="Bills G."/>
            <person name="Bluhm B."/>
            <person name="Cannon C."/>
            <person name="Castanera R."/>
            <person name="Culley D."/>
            <person name="Daum C."/>
            <person name="Ezra D."/>
            <person name="Gonzalez J."/>
            <person name="Henrissat B."/>
            <person name="Kuo A."/>
            <person name="Liang C."/>
            <person name="Lipzen A."/>
            <person name="Lutzoni F."/>
            <person name="Magnuson J."/>
            <person name="Mondo S."/>
            <person name="Nolan M."/>
            <person name="Ohm R."/>
            <person name="Pangilinan J."/>
            <person name="Park H.-J."/>
            <person name="Ramirez L."/>
            <person name="Alfaro M."/>
            <person name="Sun H."/>
            <person name="Tritt A."/>
            <person name="Yoshinaga Y."/>
            <person name="Zwiers L.-H."/>
            <person name="Turgeon B."/>
            <person name="Goodwin S."/>
            <person name="Spatafora J."/>
            <person name="Crous P."/>
            <person name="Grigoriev I."/>
        </authorList>
    </citation>
    <scope>NUCLEOTIDE SEQUENCE</scope>
    <source>
        <strain evidence="7">CBS 130266</strain>
    </source>
</reference>
<evidence type="ECO:0000313" key="8">
    <source>
        <dbReference type="Proteomes" id="UP000800235"/>
    </source>
</evidence>
<dbReference type="Pfam" id="PF00561">
    <property type="entry name" value="Abhydrolase_1"/>
    <property type="match status" value="1"/>
</dbReference>
<gene>
    <name evidence="7" type="ORF">EJ08DRAFT_703714</name>
</gene>
<feature type="region of interest" description="Disordered" evidence="3">
    <location>
        <begin position="121"/>
        <end position="157"/>
    </location>
</feature>
<organism evidence="7 8">
    <name type="scientific">Tothia fuscella</name>
    <dbReference type="NCBI Taxonomy" id="1048955"/>
    <lineage>
        <taxon>Eukaryota</taxon>
        <taxon>Fungi</taxon>
        <taxon>Dikarya</taxon>
        <taxon>Ascomycota</taxon>
        <taxon>Pezizomycotina</taxon>
        <taxon>Dothideomycetes</taxon>
        <taxon>Pleosporomycetidae</taxon>
        <taxon>Venturiales</taxon>
        <taxon>Cylindrosympodiaceae</taxon>
        <taxon>Tothia</taxon>
    </lineage>
</organism>
<evidence type="ECO:0000256" key="2">
    <source>
        <dbReference type="ARBA" id="ARBA00022801"/>
    </source>
</evidence>
<keyword evidence="8" id="KW-1185">Reference proteome</keyword>
<dbReference type="PANTHER" id="PTHR43248:SF25">
    <property type="entry name" value="AB HYDROLASE-1 DOMAIN-CONTAINING PROTEIN-RELATED"/>
    <property type="match status" value="1"/>
</dbReference>
<dbReference type="InterPro" id="IPR013595">
    <property type="entry name" value="Pept_S33_TAP-like_C"/>
</dbReference>